<dbReference type="Gene3D" id="1.10.10.10">
    <property type="entry name" value="Winged helix-like DNA-binding domain superfamily/Winged helix DNA-binding domain"/>
    <property type="match status" value="1"/>
</dbReference>
<keyword evidence="3" id="KW-1185">Reference proteome</keyword>
<sequence length="179" mass="20460">MNRTSTELDDIDRIERQWHRERPDLDPSPMQVIGRISRLHWMLEEQLARVFDEFDLSRGEFDVLATLRRSGAPFELSAGELRGSTMVTSGAVTKRVDRLERAGLVHRRAAEGDARGRLIQLTDRGRAIIDEAIGRHLRNETRLLAGLTGEERRALITLLRKLNQTLPRAVSGDDRHHRA</sequence>
<dbReference type="InterPro" id="IPR039422">
    <property type="entry name" value="MarR/SlyA-like"/>
</dbReference>
<dbReference type="PANTHER" id="PTHR33164:SF104">
    <property type="entry name" value="TRANSCRIPTIONAL REGULATORY PROTEIN"/>
    <property type="match status" value="1"/>
</dbReference>
<dbReference type="GO" id="GO:0003677">
    <property type="term" value="F:DNA binding"/>
    <property type="evidence" value="ECO:0007669"/>
    <property type="project" value="UniProtKB-KW"/>
</dbReference>
<dbReference type="SUPFAM" id="SSF46785">
    <property type="entry name" value="Winged helix' DNA-binding domain"/>
    <property type="match status" value="1"/>
</dbReference>
<protein>
    <submittedName>
        <fullName evidence="2">DNA-binding MarR family transcriptional regulator</fullName>
    </submittedName>
</protein>
<dbReference type="InterPro" id="IPR036390">
    <property type="entry name" value="WH_DNA-bd_sf"/>
</dbReference>
<proteinExistence type="predicted"/>
<dbReference type="InterPro" id="IPR036388">
    <property type="entry name" value="WH-like_DNA-bd_sf"/>
</dbReference>
<comment type="caution">
    <text evidence="2">The sequence shown here is derived from an EMBL/GenBank/DDBJ whole genome shotgun (WGS) entry which is preliminary data.</text>
</comment>
<dbReference type="Proteomes" id="UP001519325">
    <property type="component" value="Unassembled WGS sequence"/>
</dbReference>
<dbReference type="PANTHER" id="PTHR33164">
    <property type="entry name" value="TRANSCRIPTIONAL REGULATOR, MARR FAMILY"/>
    <property type="match status" value="1"/>
</dbReference>
<evidence type="ECO:0000313" key="2">
    <source>
        <dbReference type="EMBL" id="MBP2189896.1"/>
    </source>
</evidence>
<keyword evidence="2" id="KW-0238">DNA-binding</keyword>
<dbReference type="InterPro" id="IPR000835">
    <property type="entry name" value="HTH_MarR-typ"/>
</dbReference>
<dbReference type="EMBL" id="JAGGMR010000001">
    <property type="protein sequence ID" value="MBP2189896.1"/>
    <property type="molecule type" value="Genomic_DNA"/>
</dbReference>
<dbReference type="Pfam" id="PF12802">
    <property type="entry name" value="MarR_2"/>
    <property type="match status" value="1"/>
</dbReference>
<dbReference type="RefSeq" id="WP_209889261.1">
    <property type="nucleotide sequence ID" value="NZ_JAGGMR010000001.1"/>
</dbReference>
<dbReference type="PRINTS" id="PR00598">
    <property type="entry name" value="HTHMARR"/>
</dbReference>
<dbReference type="PROSITE" id="PS50995">
    <property type="entry name" value="HTH_MARR_2"/>
    <property type="match status" value="1"/>
</dbReference>
<name>A0ABS4QGV0_9NOCA</name>
<organism evidence="2 3">
    <name type="scientific">Nocardia goodfellowii</name>
    <dbReference type="NCBI Taxonomy" id="882446"/>
    <lineage>
        <taxon>Bacteria</taxon>
        <taxon>Bacillati</taxon>
        <taxon>Actinomycetota</taxon>
        <taxon>Actinomycetes</taxon>
        <taxon>Mycobacteriales</taxon>
        <taxon>Nocardiaceae</taxon>
        <taxon>Nocardia</taxon>
    </lineage>
</organism>
<evidence type="ECO:0000259" key="1">
    <source>
        <dbReference type="PROSITE" id="PS50995"/>
    </source>
</evidence>
<feature type="domain" description="HTH marR-type" evidence="1">
    <location>
        <begin position="26"/>
        <end position="164"/>
    </location>
</feature>
<dbReference type="SMART" id="SM00347">
    <property type="entry name" value="HTH_MARR"/>
    <property type="match status" value="1"/>
</dbReference>
<evidence type="ECO:0000313" key="3">
    <source>
        <dbReference type="Proteomes" id="UP001519325"/>
    </source>
</evidence>
<gene>
    <name evidence="2" type="ORF">BJ987_002797</name>
</gene>
<accession>A0ABS4QGV0</accession>
<reference evidence="2 3" key="1">
    <citation type="submission" date="2021-03" db="EMBL/GenBank/DDBJ databases">
        <title>Sequencing the genomes of 1000 actinobacteria strains.</title>
        <authorList>
            <person name="Klenk H.-P."/>
        </authorList>
    </citation>
    <scope>NUCLEOTIDE SEQUENCE [LARGE SCALE GENOMIC DNA]</scope>
    <source>
        <strain evidence="2 3">DSM 45516</strain>
    </source>
</reference>